<dbReference type="SUPFAM" id="SSF50044">
    <property type="entry name" value="SH3-domain"/>
    <property type="match status" value="1"/>
</dbReference>
<dbReference type="InterPro" id="IPR000064">
    <property type="entry name" value="NLP_P60_dom"/>
</dbReference>
<gene>
    <name evidence="8" type="ORF">SAMN02910350_02841</name>
</gene>
<dbReference type="SUPFAM" id="SSF54001">
    <property type="entry name" value="Cysteine proteinases"/>
    <property type="match status" value="1"/>
</dbReference>
<dbReference type="Pfam" id="PF00877">
    <property type="entry name" value="NLPC_P60"/>
    <property type="match status" value="1"/>
</dbReference>
<feature type="compositionally biased region" description="Basic and acidic residues" evidence="5">
    <location>
        <begin position="246"/>
        <end position="263"/>
    </location>
</feature>
<proteinExistence type="inferred from homology"/>
<evidence type="ECO:0000256" key="5">
    <source>
        <dbReference type="SAM" id="MobiDB-lite"/>
    </source>
</evidence>
<dbReference type="PANTHER" id="PTHR47053:SF1">
    <property type="entry name" value="MUREIN DD-ENDOPEPTIDASE MEPH-RELATED"/>
    <property type="match status" value="1"/>
</dbReference>
<keyword evidence="3 8" id="KW-0378">Hydrolase</keyword>
<feature type="domain" description="NlpC/P60" evidence="7">
    <location>
        <begin position="295"/>
        <end position="408"/>
    </location>
</feature>
<dbReference type="Gene3D" id="2.30.30.40">
    <property type="entry name" value="SH3 Domains"/>
    <property type="match status" value="2"/>
</dbReference>
<feature type="chain" id="PRO_5038990019" evidence="6">
    <location>
        <begin position="29"/>
        <end position="408"/>
    </location>
</feature>
<reference evidence="8 9" key="1">
    <citation type="submission" date="2016-10" db="EMBL/GenBank/DDBJ databases">
        <authorList>
            <person name="de Groot N.N."/>
        </authorList>
    </citation>
    <scope>NUCLEOTIDE SEQUENCE [LARGE SCALE GENOMIC DNA]</scope>
    <source>
        <strain evidence="8 9">DSM 10317</strain>
    </source>
</reference>
<dbReference type="EMBL" id="FMWK01000022">
    <property type="protein sequence ID" value="SCZ81494.1"/>
    <property type="molecule type" value="Genomic_DNA"/>
</dbReference>
<evidence type="ECO:0000313" key="9">
    <source>
        <dbReference type="Proteomes" id="UP000199428"/>
    </source>
</evidence>
<feature type="compositionally biased region" description="Low complexity" evidence="5">
    <location>
        <begin position="264"/>
        <end position="293"/>
    </location>
</feature>
<feature type="signal peptide" evidence="6">
    <location>
        <begin position="1"/>
        <end position="28"/>
    </location>
</feature>
<accession>A0A1G5S553</accession>
<dbReference type="InterPro" id="IPR051202">
    <property type="entry name" value="Peptidase_C40"/>
</dbReference>
<sequence>MNNKLTRAVSYTIAACVVVSSISLTSDAAVATSGVSALSSATGVLETTNYTAFAGAQLTVNDMLANATVIAADSQLADNGADAVAAAENPYANIAIAQVDNYVYIRETASAESEYVGKLYNNSAATVSDTVEAEDGTWLLITSGDVTGYVKSEYVVQNDEELAKQVSKRLATVTTTTLHVRESASTDSAVIDLLPIGDDLVVIDESDIDSGWVKVTCNEGEGYVSTDYVDISTDFTVAESKEAEQARLAKEEAERKAAEEAARKATASAAAKSSTKESSGSSSSSGKKSYAAPSGSGGGSVVNYGSQFVGNPYVYGGSSLTGGTDCSGFVMSCYSAFGVSLPHSSSSMRSVGYGVSYDEMQPGDIVCYSGHVGIYAGNGTLLHASNKRTGITYSNVNYKKILAIRRIF</sequence>
<dbReference type="InterPro" id="IPR036028">
    <property type="entry name" value="SH3-like_dom_sf"/>
</dbReference>
<dbReference type="InterPro" id="IPR038765">
    <property type="entry name" value="Papain-like_cys_pep_sf"/>
</dbReference>
<dbReference type="PANTHER" id="PTHR47053">
    <property type="entry name" value="MUREIN DD-ENDOPEPTIDASE MEPH-RELATED"/>
    <property type="match status" value="1"/>
</dbReference>
<evidence type="ECO:0000256" key="6">
    <source>
        <dbReference type="SAM" id="SignalP"/>
    </source>
</evidence>
<dbReference type="InterPro" id="IPR003646">
    <property type="entry name" value="SH3-like_bac-type"/>
</dbReference>
<dbReference type="SMART" id="SM00287">
    <property type="entry name" value="SH3b"/>
    <property type="match status" value="2"/>
</dbReference>
<dbReference type="GO" id="GO:0008234">
    <property type="term" value="F:cysteine-type peptidase activity"/>
    <property type="evidence" value="ECO:0007669"/>
    <property type="project" value="UniProtKB-KW"/>
</dbReference>
<dbReference type="AlphaFoldDB" id="A0A1G5S553"/>
<evidence type="ECO:0000256" key="3">
    <source>
        <dbReference type="ARBA" id="ARBA00022801"/>
    </source>
</evidence>
<comment type="similarity">
    <text evidence="1">Belongs to the peptidase C40 family.</text>
</comment>
<dbReference type="PROSITE" id="PS51935">
    <property type="entry name" value="NLPC_P60"/>
    <property type="match status" value="1"/>
</dbReference>
<dbReference type="Gene3D" id="3.90.1720.10">
    <property type="entry name" value="endopeptidase domain like (from Nostoc punctiforme)"/>
    <property type="match status" value="1"/>
</dbReference>
<keyword evidence="4" id="KW-0788">Thiol protease</keyword>
<organism evidence="8 9">
    <name type="scientific">Pseudobutyrivibrio xylanivorans</name>
    <dbReference type="NCBI Taxonomy" id="185007"/>
    <lineage>
        <taxon>Bacteria</taxon>
        <taxon>Bacillati</taxon>
        <taxon>Bacillota</taxon>
        <taxon>Clostridia</taxon>
        <taxon>Lachnospirales</taxon>
        <taxon>Lachnospiraceae</taxon>
        <taxon>Pseudobutyrivibrio</taxon>
    </lineage>
</organism>
<protein>
    <submittedName>
        <fullName evidence="8">Cell wall-associated hydrolase, NlpC family</fullName>
    </submittedName>
</protein>
<feature type="region of interest" description="Disordered" evidence="5">
    <location>
        <begin position="246"/>
        <end position="293"/>
    </location>
</feature>
<evidence type="ECO:0000256" key="1">
    <source>
        <dbReference type="ARBA" id="ARBA00007074"/>
    </source>
</evidence>
<evidence type="ECO:0000259" key="7">
    <source>
        <dbReference type="PROSITE" id="PS51935"/>
    </source>
</evidence>
<evidence type="ECO:0000256" key="4">
    <source>
        <dbReference type="ARBA" id="ARBA00022807"/>
    </source>
</evidence>
<keyword evidence="2" id="KW-0645">Protease</keyword>
<evidence type="ECO:0000313" key="8">
    <source>
        <dbReference type="EMBL" id="SCZ81494.1"/>
    </source>
</evidence>
<name>A0A1G5S553_PSEXY</name>
<dbReference type="GO" id="GO:0006508">
    <property type="term" value="P:proteolysis"/>
    <property type="evidence" value="ECO:0007669"/>
    <property type="project" value="UniProtKB-KW"/>
</dbReference>
<keyword evidence="6" id="KW-0732">Signal</keyword>
<evidence type="ECO:0000256" key="2">
    <source>
        <dbReference type="ARBA" id="ARBA00022670"/>
    </source>
</evidence>
<dbReference type="Pfam" id="PF08239">
    <property type="entry name" value="SH3_3"/>
    <property type="match status" value="2"/>
</dbReference>
<dbReference type="Proteomes" id="UP000199428">
    <property type="component" value="Unassembled WGS sequence"/>
</dbReference>
<dbReference type="RefSeq" id="WP_028248297.1">
    <property type="nucleotide sequence ID" value="NZ_FMWK01000022.1"/>
</dbReference>